<evidence type="ECO:0000313" key="5">
    <source>
        <dbReference type="Proteomes" id="UP000601435"/>
    </source>
</evidence>
<protein>
    <submittedName>
        <fullName evidence="4">ANK1 protein</fullName>
    </submittedName>
</protein>
<dbReference type="PANTHER" id="PTHR31306:SF4">
    <property type="entry name" value="ALPHA-1,2-GALACTOSYLTRANSFERASE"/>
    <property type="match status" value="1"/>
</dbReference>
<dbReference type="InterPro" id="IPR008630">
    <property type="entry name" value="Glyco_trans_34"/>
</dbReference>
<dbReference type="Gene3D" id="3.90.550.10">
    <property type="entry name" value="Spore Coat Polysaccharide Biosynthesis Protein SpsA, Chain A"/>
    <property type="match status" value="1"/>
</dbReference>
<comment type="caution">
    <text evidence="4">The sequence shown here is derived from an EMBL/GenBank/DDBJ whole genome shotgun (WGS) entry which is preliminary data.</text>
</comment>
<keyword evidence="3" id="KW-0808">Transferase</keyword>
<accession>A0A812JUS7</accession>
<dbReference type="InterPro" id="IPR029044">
    <property type="entry name" value="Nucleotide-diphossugar_trans"/>
</dbReference>
<dbReference type="GO" id="GO:0000139">
    <property type="term" value="C:Golgi membrane"/>
    <property type="evidence" value="ECO:0007669"/>
    <property type="project" value="TreeGrafter"/>
</dbReference>
<dbReference type="AlphaFoldDB" id="A0A812JUS7"/>
<proteinExistence type="inferred from homology"/>
<dbReference type="GO" id="GO:0006487">
    <property type="term" value="P:protein N-linked glycosylation"/>
    <property type="evidence" value="ECO:0007669"/>
    <property type="project" value="TreeGrafter"/>
</dbReference>
<evidence type="ECO:0000256" key="1">
    <source>
        <dbReference type="ARBA" id="ARBA00005664"/>
    </source>
</evidence>
<dbReference type="GO" id="GO:0016757">
    <property type="term" value="F:glycosyltransferase activity"/>
    <property type="evidence" value="ECO:0007669"/>
    <property type="project" value="UniProtKB-KW"/>
</dbReference>
<dbReference type="Pfam" id="PF05637">
    <property type="entry name" value="Glyco_transf_34"/>
    <property type="match status" value="1"/>
</dbReference>
<keyword evidence="5" id="KW-1185">Reference proteome</keyword>
<dbReference type="Proteomes" id="UP000601435">
    <property type="component" value="Unassembled WGS sequence"/>
</dbReference>
<evidence type="ECO:0000313" key="4">
    <source>
        <dbReference type="EMBL" id="CAE7214163.1"/>
    </source>
</evidence>
<gene>
    <name evidence="4" type="primary">ANK1</name>
    <name evidence="4" type="ORF">SNEC2469_LOCUS2362</name>
</gene>
<name>A0A812JUS7_9DINO</name>
<evidence type="ECO:0000256" key="3">
    <source>
        <dbReference type="ARBA" id="ARBA00022679"/>
    </source>
</evidence>
<keyword evidence="2" id="KW-0328">Glycosyltransferase</keyword>
<reference evidence="4" key="1">
    <citation type="submission" date="2021-02" db="EMBL/GenBank/DDBJ databases">
        <authorList>
            <person name="Dougan E. K."/>
            <person name="Rhodes N."/>
            <person name="Thang M."/>
            <person name="Chan C."/>
        </authorList>
    </citation>
    <scope>NUCLEOTIDE SEQUENCE</scope>
</reference>
<dbReference type="PANTHER" id="PTHR31306">
    <property type="entry name" value="ALPHA-1,6-MANNOSYLTRANSFERASE MNN11-RELATED"/>
    <property type="match status" value="1"/>
</dbReference>
<comment type="similarity">
    <text evidence="1">Belongs to the glycosyltransferase 34 family.</text>
</comment>
<sequence length="426" mass="46837">MPLPSFYKRDRGLLGDLRLSESLAKSSGSVWTSAGKSGLDAMAALGDVVVESCTCKALGRVPRRPGGGRAFAEGRPRVVKDFNNRDFEPALLRLAELLVPVAQSTEAAFSCATAVASALALAAQSCDQLQRPVLAARFRQLSAIFGSYDYQMKGEDYINDSPWPINWKQNMEGILRSMAFLKQHEVQAEPWRSAAARSAVPRGTGKRRVAIVTVCDYDPTQTPLARLSKLNRDAYAKMHGYDVVMYEKAPLFADPLAGLLTEPLAHRPPAWSKVDAVLETLAQGRHDWVMWLDCDSFFMDPEVRLEEIIGLAESRCPATSGDDAARLRDLVAKWQTGPEQEPESLLDWYDNLLESYAAEGVGCDAFEPPTTTPSNRTLGWAEWLFQETRPQLVASEDGLMLNTGVMRSTEIADISLNGGMLCCNSL</sequence>
<dbReference type="EMBL" id="CAJNJA010006696">
    <property type="protein sequence ID" value="CAE7214163.1"/>
    <property type="molecule type" value="Genomic_DNA"/>
</dbReference>
<organism evidence="4 5">
    <name type="scientific">Symbiodinium necroappetens</name>
    <dbReference type="NCBI Taxonomy" id="1628268"/>
    <lineage>
        <taxon>Eukaryota</taxon>
        <taxon>Sar</taxon>
        <taxon>Alveolata</taxon>
        <taxon>Dinophyceae</taxon>
        <taxon>Suessiales</taxon>
        <taxon>Symbiodiniaceae</taxon>
        <taxon>Symbiodinium</taxon>
    </lineage>
</organism>
<dbReference type="OrthoDB" id="407658at2759"/>
<evidence type="ECO:0000256" key="2">
    <source>
        <dbReference type="ARBA" id="ARBA00022676"/>
    </source>
</evidence>